<keyword evidence="1" id="KW-0175">Coiled coil</keyword>
<gene>
    <name evidence="3" type="ORF">CVLEPA_LOCUS31848</name>
</gene>
<accession>A0ABP0H584</accession>
<organism evidence="3 4">
    <name type="scientific">Clavelina lepadiformis</name>
    <name type="common">Light-bulb sea squirt</name>
    <name type="synonym">Ascidia lepadiformis</name>
    <dbReference type="NCBI Taxonomy" id="159417"/>
    <lineage>
        <taxon>Eukaryota</taxon>
        <taxon>Metazoa</taxon>
        <taxon>Chordata</taxon>
        <taxon>Tunicata</taxon>
        <taxon>Ascidiacea</taxon>
        <taxon>Aplousobranchia</taxon>
        <taxon>Clavelinidae</taxon>
        <taxon>Clavelina</taxon>
    </lineage>
</organism>
<dbReference type="SUPFAM" id="SSF48452">
    <property type="entry name" value="TPR-like"/>
    <property type="match status" value="1"/>
</dbReference>
<dbReference type="Proteomes" id="UP001642483">
    <property type="component" value="Unassembled WGS sequence"/>
</dbReference>
<dbReference type="EMBL" id="CAWYQH010000174">
    <property type="protein sequence ID" value="CAK8698416.1"/>
    <property type="molecule type" value="Genomic_DNA"/>
</dbReference>
<sequence>MNSRSATLPARKPVPRPRSRSASTSITFPGHMKSNRLVRQLSDRPRPAPRRQLGTEVYEEYDCSHIYEDIDQVIQQAEIQNESVIPKPETEPRYVPLPLRFSHSSRNKTIERENQTSMPVAPQRTTSKSSLFVEPSHRLPIVKPRRSFPDPEPKESFESQKNLSFRELVSEKLKALKENLQLNSEELQTRLISDIVSIRPRSLTDACDVVCSDVISFVETLEVNHYQTSLKLIDWALSLSNSISDLNSRLITVKECAQACRNVVFAMYTNNFSSEIEKQAIPLMRGLSKEVEKVQTIHRHLKAEIQAYCACYLACCYGYINRHSDSLEISKYALLIMYSAYGVEGRTRRVMALCYQIRAEANARTQNYDDAIRDYEQEIRMLESAEDLTTDDRSQCIDNTLRSLQNIRENRVALK</sequence>
<proteinExistence type="predicted"/>
<keyword evidence="4" id="KW-1185">Reference proteome</keyword>
<evidence type="ECO:0000313" key="3">
    <source>
        <dbReference type="EMBL" id="CAK8698416.1"/>
    </source>
</evidence>
<protein>
    <submittedName>
        <fullName evidence="3">Uncharacterized protein</fullName>
    </submittedName>
</protein>
<dbReference type="InterPro" id="IPR011990">
    <property type="entry name" value="TPR-like_helical_dom_sf"/>
</dbReference>
<feature type="coiled-coil region" evidence="1">
    <location>
        <begin position="358"/>
        <end position="388"/>
    </location>
</feature>
<feature type="region of interest" description="Disordered" evidence="2">
    <location>
        <begin position="1"/>
        <end position="53"/>
    </location>
</feature>
<reference evidence="3 4" key="1">
    <citation type="submission" date="2024-02" db="EMBL/GenBank/DDBJ databases">
        <authorList>
            <person name="Daric V."/>
            <person name="Darras S."/>
        </authorList>
    </citation>
    <scope>NUCLEOTIDE SEQUENCE [LARGE SCALE GENOMIC DNA]</scope>
</reference>
<evidence type="ECO:0000256" key="1">
    <source>
        <dbReference type="SAM" id="Coils"/>
    </source>
</evidence>
<comment type="caution">
    <text evidence="3">The sequence shown here is derived from an EMBL/GenBank/DDBJ whole genome shotgun (WGS) entry which is preliminary data.</text>
</comment>
<evidence type="ECO:0000313" key="4">
    <source>
        <dbReference type="Proteomes" id="UP001642483"/>
    </source>
</evidence>
<name>A0ABP0H584_CLALP</name>
<evidence type="ECO:0000256" key="2">
    <source>
        <dbReference type="SAM" id="MobiDB-lite"/>
    </source>
</evidence>